<dbReference type="EMBL" id="JACCPJ010000001">
    <property type="protein sequence ID" value="NZD59527.1"/>
    <property type="molecule type" value="Genomic_DNA"/>
</dbReference>
<protein>
    <submittedName>
        <fullName evidence="2">Uncharacterized protein</fullName>
    </submittedName>
</protein>
<organism evidence="2 3">
    <name type="scientific">Rhizobium changzhiense</name>
    <dbReference type="NCBI Taxonomy" id="2692317"/>
    <lineage>
        <taxon>Bacteria</taxon>
        <taxon>Pseudomonadati</taxon>
        <taxon>Pseudomonadota</taxon>
        <taxon>Alphaproteobacteria</taxon>
        <taxon>Hyphomicrobiales</taxon>
        <taxon>Rhizobiaceae</taxon>
        <taxon>Rhizobium/Agrobacterium group</taxon>
        <taxon>Rhizobium</taxon>
    </lineage>
</organism>
<accession>A0A7Z0RFD6</accession>
<proteinExistence type="predicted"/>
<dbReference type="RefSeq" id="WP_180693186.1">
    <property type="nucleotide sequence ID" value="NZ_JACCPJ010000001.1"/>
</dbReference>
<evidence type="ECO:0000313" key="3">
    <source>
        <dbReference type="Proteomes" id="UP000532162"/>
    </source>
</evidence>
<evidence type="ECO:0000256" key="1">
    <source>
        <dbReference type="SAM" id="Coils"/>
    </source>
</evidence>
<comment type="caution">
    <text evidence="2">The sequence shown here is derived from an EMBL/GenBank/DDBJ whole genome shotgun (WGS) entry which is preliminary data.</text>
</comment>
<dbReference type="AlphaFoldDB" id="A0A7Z0RFD6"/>
<name>A0A7Z0RFD6_9HYPH</name>
<evidence type="ECO:0000313" key="2">
    <source>
        <dbReference type="EMBL" id="NZD59527.1"/>
    </source>
</evidence>
<dbReference type="Proteomes" id="UP000532162">
    <property type="component" value="Unassembled WGS sequence"/>
</dbReference>
<gene>
    <name evidence="2" type="ORF">HX900_00095</name>
</gene>
<reference evidence="2 3" key="1">
    <citation type="submission" date="2020-07" db="EMBL/GenBank/DDBJ databases">
        <authorList>
            <person name="Sun Q."/>
        </authorList>
    </citation>
    <scope>NUCLEOTIDE SEQUENCE [LARGE SCALE GENOMIC DNA]</scope>
    <source>
        <strain evidence="2 3">WYCCWR 11290</strain>
    </source>
</reference>
<sequence>MSITTPDDRISTYSPVAATTQFAAGFPVFDNADIGVTVDGVERFDFTISATYAAGISTDAKAVFTPGIVGDVVVFGKRAPRRSSRFVNGATLPTQDQNLALDTVEAEVQEAARENRRAHKAPYGEDGGVFTASDVGNAQANAASAAASAALAAKWAENGDLDVTPGKRASEYWARKAQEWAIGGVAGVGSFNSRTGPVTAQSGDYSSDQISRGGGSVEDALDAIEADITATKASLLSGIEDLLLSNNSGNPNTHVDIGAGKVRVGSVVVTNLATLIKRLNGTWAAGSGNGGLDTGAVAANGTYFLYALRKVSDGSFDAVFSTSATIAGVNVSLLAGYTIVKCIGVVLTNASSIIRPFVMYPRDEYTFVTPVKDAVGVSISTTSNLFALTVPNGVKAKAKLRFEFTSSATTNAGLLSDPAQGVLTAGIGDDGGNIGTMQVASGFAIGSQEIWTNTSRQIRRVAGASGSLWVWTDGFHFPCGRAA</sequence>
<keyword evidence="1" id="KW-0175">Coiled coil</keyword>
<feature type="coiled-coil region" evidence="1">
    <location>
        <begin position="94"/>
        <end position="121"/>
    </location>
</feature>